<dbReference type="EMBL" id="VTUX01000012">
    <property type="protein sequence ID" value="KAA1187946.1"/>
    <property type="molecule type" value="Genomic_DNA"/>
</dbReference>
<organism evidence="2 3">
    <name type="scientific">Pseudohalioglobus sediminis</name>
    <dbReference type="NCBI Taxonomy" id="2606449"/>
    <lineage>
        <taxon>Bacteria</taxon>
        <taxon>Pseudomonadati</taxon>
        <taxon>Pseudomonadota</taxon>
        <taxon>Gammaproteobacteria</taxon>
        <taxon>Cellvibrionales</taxon>
        <taxon>Halieaceae</taxon>
        <taxon>Pseudohalioglobus</taxon>
    </lineage>
</organism>
<gene>
    <name evidence="2" type="ORF">F0M18_19700</name>
</gene>
<accession>A0A5B0WM96</accession>
<dbReference type="GO" id="GO:0016746">
    <property type="term" value="F:acyltransferase activity"/>
    <property type="evidence" value="ECO:0007669"/>
    <property type="project" value="UniProtKB-KW"/>
</dbReference>
<name>A0A5B0WM96_9GAMM</name>
<dbReference type="Pfam" id="PF01553">
    <property type="entry name" value="Acyltransferase"/>
    <property type="match status" value="1"/>
</dbReference>
<keyword evidence="2" id="KW-0012">Acyltransferase</keyword>
<dbReference type="GO" id="GO:0042840">
    <property type="term" value="P:D-glucuronate catabolic process"/>
    <property type="evidence" value="ECO:0007669"/>
    <property type="project" value="TreeGrafter"/>
</dbReference>
<evidence type="ECO:0000259" key="1">
    <source>
        <dbReference type="Pfam" id="PF01553"/>
    </source>
</evidence>
<dbReference type="InterPro" id="IPR002123">
    <property type="entry name" value="Plipid/glycerol_acylTrfase"/>
</dbReference>
<evidence type="ECO:0000313" key="3">
    <source>
        <dbReference type="Proteomes" id="UP000323708"/>
    </source>
</evidence>
<dbReference type="PANTHER" id="PTHR30068">
    <property type="entry name" value="URONATE ISOMERASE"/>
    <property type="match status" value="1"/>
</dbReference>
<protein>
    <submittedName>
        <fullName evidence="2">Glycerol acyltransferase</fullName>
    </submittedName>
</protein>
<dbReference type="Proteomes" id="UP000323708">
    <property type="component" value="Unassembled WGS sequence"/>
</dbReference>
<dbReference type="PANTHER" id="PTHR30068:SF3">
    <property type="entry name" value="PHOSPHOLIPID_GLYCEROL ACYLTRANSFERASE DOMAIN-CONTAINING PROTEIN"/>
    <property type="match status" value="1"/>
</dbReference>
<dbReference type="AlphaFoldDB" id="A0A5B0WM96"/>
<feature type="domain" description="Phospholipid/glycerol acyltransferase" evidence="1">
    <location>
        <begin position="89"/>
        <end position="191"/>
    </location>
</feature>
<comment type="caution">
    <text evidence="2">The sequence shown here is derived from an EMBL/GenBank/DDBJ whole genome shotgun (WGS) entry which is preliminary data.</text>
</comment>
<sequence>MTDPYADIRPYRDDEVPDVLARLLADSELHDALASFQSARLYARWPGLARWLVRRALRRQLRSVRDVQSMQMVIKTYMDAMIESTSGGFTVSGLEQLDPARAYLFISNHRDIAMDPAFTNYALHKGGHDTVRIAIGDNLLTKPWVSDLMRLNKSFIVKRSVNGPRELLAASRLLSRYIQHSLLHDNAPVWLAQREGRAKDGLDRTEPAVIKMLGMSRDKSTQSFGEHIASLGIVPVAISYELDPCDALKANELSELANTGSYQKGEQEDVASIGRGISGQKGRVHVSFGTPLGAEFEDADHVAQQIDRQIIDLYCLHPTNFYAYDILYAEHAPRPEGLYSEDGDVSEAEFRARIDALPEAQRPYALAIYANAVVSKLDRVEDQEPVHYPC</sequence>
<dbReference type="RefSeq" id="WP_149613186.1">
    <property type="nucleotide sequence ID" value="NZ_VTUX01000012.1"/>
</dbReference>
<dbReference type="SUPFAM" id="SSF69593">
    <property type="entry name" value="Glycerol-3-phosphate (1)-acyltransferase"/>
    <property type="match status" value="1"/>
</dbReference>
<dbReference type="GO" id="GO:0019698">
    <property type="term" value="P:D-galacturonate catabolic process"/>
    <property type="evidence" value="ECO:0007669"/>
    <property type="project" value="TreeGrafter"/>
</dbReference>
<keyword evidence="3" id="KW-1185">Reference proteome</keyword>
<evidence type="ECO:0000313" key="2">
    <source>
        <dbReference type="EMBL" id="KAA1187946.1"/>
    </source>
</evidence>
<proteinExistence type="predicted"/>
<keyword evidence="2" id="KW-0808">Transferase</keyword>
<reference evidence="2 3" key="1">
    <citation type="submission" date="2019-09" db="EMBL/GenBank/DDBJ databases">
        <authorList>
            <person name="Chen X.-Y."/>
        </authorList>
    </citation>
    <scope>NUCLEOTIDE SEQUENCE [LARGE SCALE GENOMIC DNA]</scope>
    <source>
        <strain evidence="2 3">NY5</strain>
    </source>
</reference>